<evidence type="ECO:0000313" key="2">
    <source>
        <dbReference type="Proteomes" id="UP000886653"/>
    </source>
</evidence>
<evidence type="ECO:0000313" key="1">
    <source>
        <dbReference type="EMBL" id="KAG0149337.1"/>
    </source>
</evidence>
<comment type="caution">
    <text evidence="1">The sequence shown here is derived from an EMBL/GenBank/DDBJ whole genome shotgun (WGS) entry which is preliminary data.</text>
</comment>
<feature type="non-terminal residue" evidence="1">
    <location>
        <position position="1"/>
    </location>
</feature>
<dbReference type="EMBL" id="MU167228">
    <property type="protein sequence ID" value="KAG0149337.1"/>
    <property type="molecule type" value="Genomic_DNA"/>
</dbReference>
<gene>
    <name evidence="1" type="ORF">CROQUDRAFT_39846</name>
</gene>
<name>A0A9P6NPK6_9BASI</name>
<keyword evidence="2" id="KW-1185">Reference proteome</keyword>
<dbReference type="AlphaFoldDB" id="A0A9P6NPK6"/>
<reference evidence="1" key="1">
    <citation type="submission" date="2013-11" db="EMBL/GenBank/DDBJ databases">
        <title>Genome sequence of the fusiform rust pathogen reveals effectors for host alternation and coevolution with pine.</title>
        <authorList>
            <consortium name="DOE Joint Genome Institute"/>
            <person name="Smith K."/>
            <person name="Pendleton A."/>
            <person name="Kubisiak T."/>
            <person name="Anderson C."/>
            <person name="Salamov A."/>
            <person name="Aerts A."/>
            <person name="Riley R."/>
            <person name="Clum A."/>
            <person name="Lindquist E."/>
            <person name="Ence D."/>
            <person name="Campbell M."/>
            <person name="Kronenberg Z."/>
            <person name="Feau N."/>
            <person name="Dhillon B."/>
            <person name="Hamelin R."/>
            <person name="Burleigh J."/>
            <person name="Smith J."/>
            <person name="Yandell M."/>
            <person name="Nelson C."/>
            <person name="Grigoriev I."/>
            <person name="Davis J."/>
        </authorList>
    </citation>
    <scope>NUCLEOTIDE SEQUENCE</scope>
    <source>
        <strain evidence="1">G11</strain>
    </source>
</reference>
<proteinExistence type="predicted"/>
<protein>
    <submittedName>
        <fullName evidence="1">Uncharacterized protein</fullName>
    </submittedName>
</protein>
<sequence>HLKLIFGSEQLPDTWNAIIHCIEHWMKSPGYQSHIESIAQEEKNHAVEVNEGTQIWVAYKEDQKAKVELTVSQKERKAIKTQQHMKKQALNLAHKEHQKEKQHLQFQKGMSFQNFNSIYTTFPIHFSNC</sequence>
<dbReference type="Proteomes" id="UP000886653">
    <property type="component" value="Unassembled WGS sequence"/>
</dbReference>
<organism evidence="1 2">
    <name type="scientific">Cronartium quercuum f. sp. fusiforme G11</name>
    <dbReference type="NCBI Taxonomy" id="708437"/>
    <lineage>
        <taxon>Eukaryota</taxon>
        <taxon>Fungi</taxon>
        <taxon>Dikarya</taxon>
        <taxon>Basidiomycota</taxon>
        <taxon>Pucciniomycotina</taxon>
        <taxon>Pucciniomycetes</taxon>
        <taxon>Pucciniales</taxon>
        <taxon>Coleosporiaceae</taxon>
        <taxon>Cronartium</taxon>
    </lineage>
</organism>
<accession>A0A9P6NPK6</accession>